<dbReference type="Gene3D" id="3.20.20.450">
    <property type="entry name" value="EAL domain"/>
    <property type="match status" value="1"/>
</dbReference>
<comment type="caution">
    <text evidence="3">The sequence shown here is derived from an EMBL/GenBank/DDBJ whole genome shotgun (WGS) entry which is preliminary data.</text>
</comment>
<dbReference type="CDD" id="cd01948">
    <property type="entry name" value="EAL"/>
    <property type="match status" value="1"/>
</dbReference>
<dbReference type="InterPro" id="IPR013656">
    <property type="entry name" value="PAS_4"/>
</dbReference>
<dbReference type="InterPro" id="IPR035965">
    <property type="entry name" value="PAS-like_dom_sf"/>
</dbReference>
<dbReference type="InterPro" id="IPR043128">
    <property type="entry name" value="Rev_trsase/Diguanyl_cyclase"/>
</dbReference>
<dbReference type="InterPro" id="IPR035919">
    <property type="entry name" value="EAL_sf"/>
</dbReference>
<feature type="domain" description="GGDEF" evidence="2">
    <location>
        <begin position="167"/>
        <end position="299"/>
    </location>
</feature>
<name>A0A158K0V1_9BURK</name>
<dbReference type="NCBIfam" id="TIGR00254">
    <property type="entry name" value="GGDEF"/>
    <property type="match status" value="1"/>
</dbReference>
<dbReference type="PROSITE" id="PS50887">
    <property type="entry name" value="GGDEF"/>
    <property type="match status" value="1"/>
</dbReference>
<dbReference type="CDD" id="cd01949">
    <property type="entry name" value="GGDEF"/>
    <property type="match status" value="1"/>
</dbReference>
<evidence type="ECO:0000313" key="4">
    <source>
        <dbReference type="Proteomes" id="UP000054717"/>
    </source>
</evidence>
<dbReference type="AlphaFoldDB" id="A0A158K0V1"/>
<dbReference type="PANTHER" id="PTHR44757">
    <property type="entry name" value="DIGUANYLATE CYCLASE DGCP"/>
    <property type="match status" value="1"/>
</dbReference>
<dbReference type="Pfam" id="PF00990">
    <property type="entry name" value="GGDEF"/>
    <property type="match status" value="1"/>
</dbReference>
<sequence length="581" mass="63798">MEFHEDWPRTVATLKSGRGGQGVEDFQVLDHITDGVMSLDREWKFRNLNRTAARLLKRRPEDLLGREIWAEYPDLIGSSYEAAYRQAAETGVSSTATEFYPPLGAWFEVRAFPCDGGVIVLVRDVTEARAISERLSRQATHDELTGLINRRELLLRLNRLVDEGAAASVDLLFIDLDRFKDINDSFGHAAGDEVLRAIGERLSDMFAERAHVSRIGGDEFVIFLVDAPAGEAARVARDVIARMHEPIQTPCVRASVGASIGVARYPEAASNAGELLRNADTAMYQAKRAGGSRVWWFGKEDAQRLSHRLRLRADLESASAERQFELHYQPQLDLHTGRIYGAEALLRWNHPQLGLLAPAEFLHVLLESPADEATGGWLIRLAFHQAAQWQAADREPFKVAVNLSAMTIQNCDLAALVSEAAEASGVCASVLDIEVTETAVMSDFASASRALSAVRKLGVTVSLDDFGTGYSSLAYLIRLPVDRIKIDKSFVQKLTVEETRHQARAMVEAMVALARALGMATVAEGIETETQLVLVKELGCDAAQGYFIGKPVPAARIEPYAETRFGPAAVSSSQNARSGLR</sequence>
<gene>
    <name evidence="3" type="ORF">AWB66_05067</name>
</gene>
<dbReference type="InterPro" id="IPR000014">
    <property type="entry name" value="PAS"/>
</dbReference>
<dbReference type="InterPro" id="IPR001633">
    <property type="entry name" value="EAL_dom"/>
</dbReference>
<evidence type="ECO:0000313" key="3">
    <source>
        <dbReference type="EMBL" id="SAL74814.1"/>
    </source>
</evidence>
<evidence type="ECO:0000259" key="1">
    <source>
        <dbReference type="PROSITE" id="PS50883"/>
    </source>
</evidence>
<organism evidence="3 4">
    <name type="scientific">Caballeronia telluris</name>
    <dbReference type="NCBI Taxonomy" id="326475"/>
    <lineage>
        <taxon>Bacteria</taxon>
        <taxon>Pseudomonadati</taxon>
        <taxon>Pseudomonadota</taxon>
        <taxon>Betaproteobacteria</taxon>
        <taxon>Burkholderiales</taxon>
        <taxon>Burkholderiaceae</taxon>
        <taxon>Caballeronia</taxon>
    </lineage>
</organism>
<dbReference type="SUPFAM" id="SSF55785">
    <property type="entry name" value="PYP-like sensor domain (PAS domain)"/>
    <property type="match status" value="1"/>
</dbReference>
<proteinExistence type="predicted"/>
<dbReference type="PROSITE" id="PS50883">
    <property type="entry name" value="EAL"/>
    <property type="match status" value="1"/>
</dbReference>
<dbReference type="PANTHER" id="PTHR44757:SF2">
    <property type="entry name" value="BIOFILM ARCHITECTURE MAINTENANCE PROTEIN MBAA"/>
    <property type="match status" value="1"/>
</dbReference>
<dbReference type="Gene3D" id="3.30.450.20">
    <property type="entry name" value="PAS domain"/>
    <property type="match status" value="1"/>
</dbReference>
<dbReference type="InterPro" id="IPR052155">
    <property type="entry name" value="Biofilm_reg_signaling"/>
</dbReference>
<dbReference type="Pfam" id="PF08448">
    <property type="entry name" value="PAS_4"/>
    <property type="match status" value="1"/>
</dbReference>
<dbReference type="SUPFAM" id="SSF55073">
    <property type="entry name" value="Nucleotide cyclase"/>
    <property type="match status" value="1"/>
</dbReference>
<dbReference type="Proteomes" id="UP000054717">
    <property type="component" value="Unassembled WGS sequence"/>
</dbReference>
<evidence type="ECO:0000259" key="2">
    <source>
        <dbReference type="PROSITE" id="PS50887"/>
    </source>
</evidence>
<dbReference type="EMBL" id="FCNZ02000025">
    <property type="protein sequence ID" value="SAL74814.1"/>
    <property type="molecule type" value="Genomic_DNA"/>
</dbReference>
<dbReference type="SUPFAM" id="SSF141868">
    <property type="entry name" value="EAL domain-like"/>
    <property type="match status" value="1"/>
</dbReference>
<dbReference type="Pfam" id="PF00563">
    <property type="entry name" value="EAL"/>
    <property type="match status" value="1"/>
</dbReference>
<dbReference type="SMART" id="SM00267">
    <property type="entry name" value="GGDEF"/>
    <property type="match status" value="1"/>
</dbReference>
<keyword evidence="4" id="KW-1185">Reference proteome</keyword>
<dbReference type="STRING" id="326475.AWB66_05067"/>
<dbReference type="CDD" id="cd00130">
    <property type="entry name" value="PAS"/>
    <property type="match status" value="1"/>
</dbReference>
<dbReference type="SMART" id="SM00052">
    <property type="entry name" value="EAL"/>
    <property type="match status" value="1"/>
</dbReference>
<dbReference type="InterPro" id="IPR000160">
    <property type="entry name" value="GGDEF_dom"/>
</dbReference>
<accession>A0A158K0V1</accession>
<reference evidence="3" key="1">
    <citation type="submission" date="2016-01" db="EMBL/GenBank/DDBJ databases">
        <authorList>
            <person name="Peeters Charlotte."/>
        </authorList>
    </citation>
    <scope>NUCLEOTIDE SEQUENCE</scope>
    <source>
        <strain evidence="3">LMG 22936</strain>
    </source>
</reference>
<protein>
    <submittedName>
        <fullName evidence="3">Response regulator receiver modulated diguanylate cyclase/phosphodiesterase</fullName>
    </submittedName>
</protein>
<feature type="domain" description="EAL" evidence="1">
    <location>
        <begin position="308"/>
        <end position="565"/>
    </location>
</feature>
<dbReference type="Gene3D" id="3.30.70.270">
    <property type="match status" value="1"/>
</dbReference>
<dbReference type="SMART" id="SM00091">
    <property type="entry name" value="PAS"/>
    <property type="match status" value="1"/>
</dbReference>
<dbReference type="InterPro" id="IPR029787">
    <property type="entry name" value="Nucleotide_cyclase"/>
</dbReference>